<dbReference type="CDD" id="cd01949">
    <property type="entry name" value="GGDEF"/>
    <property type="match status" value="1"/>
</dbReference>
<dbReference type="SUPFAM" id="SSF141868">
    <property type="entry name" value="EAL domain-like"/>
    <property type="match status" value="1"/>
</dbReference>
<dbReference type="Pfam" id="PF00563">
    <property type="entry name" value="EAL"/>
    <property type="match status" value="1"/>
</dbReference>
<dbReference type="OrthoDB" id="9813903at2"/>
<dbReference type="InterPro" id="IPR052155">
    <property type="entry name" value="Biofilm_reg_signaling"/>
</dbReference>
<dbReference type="EMBL" id="CP002159">
    <property type="protein sequence ID" value="ADL55631.1"/>
    <property type="molecule type" value="Genomic_DNA"/>
</dbReference>
<evidence type="ECO:0000259" key="1">
    <source>
        <dbReference type="PROSITE" id="PS50883"/>
    </source>
</evidence>
<dbReference type="InterPro" id="IPR029787">
    <property type="entry name" value="Nucleotide_cyclase"/>
</dbReference>
<sequence length="429" mass="46505">MNSTDPLTGLLGRFGCLAAAGRFAATSQSQPYAAIWIDLDRFKRINESFGHPGGDEVIKDLAVRLRNRASGRAEIARMGGDEFVFLVPRCNRTSAENFARELASTISEIINIGNLTLCPTASIGIAICDTDESSLALLERADRAMYAAKDKGGNCIVFSGDEPIPGRLGITLAREEISIESMLHDALETGGLCLHYQPIILANGKIEAVEALMRCTVNGINLPPGKFIPVAEKTGLIVRLGEWSLLQGALQARQLQDAGYHTKVAINVSRAQLVSSKFTQALHAALICSNVKPELIELELTESLFMDISDTVQNNLKNAIAAGVSLSIDDFGTGYSCLANLKDIPAKKLKLDRAFVTVLPEDRRALAVVRAMTQLGHELGMTVVAEGCEHQKEIDALFDAGVDAIQGFFYAKPMPEEALLHWLQNRNTQ</sequence>
<dbReference type="SUPFAM" id="SSF55073">
    <property type="entry name" value="Nucleotide cyclase"/>
    <property type="match status" value="1"/>
</dbReference>
<dbReference type="InterPro" id="IPR035919">
    <property type="entry name" value="EAL_sf"/>
</dbReference>
<dbReference type="Gene3D" id="3.30.70.270">
    <property type="match status" value="1"/>
</dbReference>
<proteinExistence type="predicted"/>
<dbReference type="SMART" id="SM00052">
    <property type="entry name" value="EAL"/>
    <property type="match status" value="1"/>
</dbReference>
<dbReference type="PROSITE" id="PS50883">
    <property type="entry name" value="EAL"/>
    <property type="match status" value="1"/>
</dbReference>
<dbReference type="Pfam" id="PF00990">
    <property type="entry name" value="GGDEF"/>
    <property type="match status" value="1"/>
</dbReference>
<dbReference type="KEGG" id="gca:Galf_1615"/>
<dbReference type="InterPro" id="IPR001633">
    <property type="entry name" value="EAL_dom"/>
</dbReference>
<feature type="domain" description="GGDEF" evidence="2">
    <location>
        <begin position="30"/>
        <end position="161"/>
    </location>
</feature>
<dbReference type="NCBIfam" id="TIGR00254">
    <property type="entry name" value="GGDEF"/>
    <property type="match status" value="1"/>
</dbReference>
<dbReference type="PANTHER" id="PTHR44757">
    <property type="entry name" value="DIGUANYLATE CYCLASE DGCP"/>
    <property type="match status" value="1"/>
</dbReference>
<name>D9SGI4_GALCS</name>
<dbReference type="InterPro" id="IPR000160">
    <property type="entry name" value="GGDEF_dom"/>
</dbReference>
<accession>D9SGI4</accession>
<feature type="domain" description="EAL" evidence="1">
    <location>
        <begin position="176"/>
        <end position="427"/>
    </location>
</feature>
<gene>
    <name evidence="3" type="ordered locus">Galf_1615</name>
</gene>
<dbReference type="SMART" id="SM00267">
    <property type="entry name" value="GGDEF"/>
    <property type="match status" value="1"/>
</dbReference>
<reference evidence="3 4" key="1">
    <citation type="submission" date="2010-08" db="EMBL/GenBank/DDBJ databases">
        <title>Complete sequence of Gallionella capsiferriformans ES-2.</title>
        <authorList>
            <consortium name="US DOE Joint Genome Institute"/>
            <person name="Lucas S."/>
            <person name="Copeland A."/>
            <person name="Lapidus A."/>
            <person name="Cheng J.-F."/>
            <person name="Bruce D."/>
            <person name="Goodwin L."/>
            <person name="Pitluck S."/>
            <person name="Chertkov O."/>
            <person name="Davenport K.W."/>
            <person name="Detter J.C."/>
            <person name="Han C."/>
            <person name="Tapia R."/>
            <person name="Land M."/>
            <person name="Hauser L."/>
            <person name="Chang Y.-J."/>
            <person name="Jeffries C."/>
            <person name="Kyrpides N."/>
            <person name="Ivanova N."/>
            <person name="Mikhailova N."/>
            <person name="Shelobolina E.S."/>
            <person name="Picardal F."/>
            <person name="Roden E."/>
            <person name="Emerson D."/>
            <person name="Woyke T."/>
        </authorList>
    </citation>
    <scope>NUCLEOTIDE SEQUENCE [LARGE SCALE GENOMIC DNA]</scope>
    <source>
        <strain evidence="3 4">ES-2</strain>
    </source>
</reference>
<evidence type="ECO:0000313" key="3">
    <source>
        <dbReference type="EMBL" id="ADL55631.1"/>
    </source>
</evidence>
<protein>
    <submittedName>
        <fullName evidence="3">Diguanylate cyclase/phosphodiesterase</fullName>
    </submittedName>
</protein>
<dbReference type="InterPro" id="IPR043128">
    <property type="entry name" value="Rev_trsase/Diguanyl_cyclase"/>
</dbReference>
<dbReference type="eggNOG" id="COG5001">
    <property type="taxonomic scope" value="Bacteria"/>
</dbReference>
<dbReference type="AlphaFoldDB" id="D9SGI4"/>
<dbReference type="Proteomes" id="UP000001235">
    <property type="component" value="Chromosome"/>
</dbReference>
<dbReference type="HOGENOM" id="CLU_000445_70_50_4"/>
<dbReference type="RefSeq" id="WP_013293570.1">
    <property type="nucleotide sequence ID" value="NC_014394.1"/>
</dbReference>
<dbReference type="Gene3D" id="3.20.20.450">
    <property type="entry name" value="EAL domain"/>
    <property type="match status" value="1"/>
</dbReference>
<organism evidence="3 4">
    <name type="scientific">Gallionella capsiferriformans (strain ES-2)</name>
    <name type="common">Gallionella ferruginea capsiferriformans (strain ES-2)</name>
    <dbReference type="NCBI Taxonomy" id="395494"/>
    <lineage>
        <taxon>Bacteria</taxon>
        <taxon>Pseudomonadati</taxon>
        <taxon>Pseudomonadota</taxon>
        <taxon>Betaproteobacteria</taxon>
        <taxon>Nitrosomonadales</taxon>
        <taxon>Gallionellaceae</taxon>
        <taxon>Gallionella</taxon>
    </lineage>
</organism>
<dbReference type="CDD" id="cd01948">
    <property type="entry name" value="EAL"/>
    <property type="match status" value="1"/>
</dbReference>
<dbReference type="STRING" id="395494.Galf_1615"/>
<dbReference type="PROSITE" id="PS50887">
    <property type="entry name" value="GGDEF"/>
    <property type="match status" value="1"/>
</dbReference>
<keyword evidence="4" id="KW-1185">Reference proteome</keyword>
<evidence type="ECO:0000313" key="4">
    <source>
        <dbReference type="Proteomes" id="UP000001235"/>
    </source>
</evidence>
<dbReference type="PANTHER" id="PTHR44757:SF2">
    <property type="entry name" value="BIOFILM ARCHITECTURE MAINTENANCE PROTEIN MBAA"/>
    <property type="match status" value="1"/>
</dbReference>
<evidence type="ECO:0000259" key="2">
    <source>
        <dbReference type="PROSITE" id="PS50887"/>
    </source>
</evidence>